<proteinExistence type="predicted"/>
<protein>
    <submittedName>
        <fullName evidence="1">Uncharacterized protein</fullName>
    </submittedName>
</protein>
<evidence type="ECO:0000313" key="2">
    <source>
        <dbReference type="Proteomes" id="UP000716291"/>
    </source>
</evidence>
<dbReference type="PROSITE" id="PS51318">
    <property type="entry name" value="TAT"/>
    <property type="match status" value="1"/>
</dbReference>
<comment type="caution">
    <text evidence="1">The sequence shown here is derived from an EMBL/GenBank/DDBJ whole genome shotgun (WGS) entry which is preliminary data.</text>
</comment>
<organism evidence="1 2">
    <name type="scientific">Rhizopus oryzae</name>
    <name type="common">Mucormycosis agent</name>
    <name type="synonym">Rhizopus arrhizus var. delemar</name>
    <dbReference type="NCBI Taxonomy" id="64495"/>
    <lineage>
        <taxon>Eukaryota</taxon>
        <taxon>Fungi</taxon>
        <taxon>Fungi incertae sedis</taxon>
        <taxon>Mucoromycota</taxon>
        <taxon>Mucoromycotina</taxon>
        <taxon>Mucoromycetes</taxon>
        <taxon>Mucorales</taxon>
        <taxon>Mucorineae</taxon>
        <taxon>Rhizopodaceae</taxon>
        <taxon>Rhizopus</taxon>
    </lineage>
</organism>
<reference evidence="1" key="1">
    <citation type="journal article" date="2020" name="Microb. Genom.">
        <title>Genetic diversity of clinical and environmental Mucorales isolates obtained from an investigation of mucormycosis cases among solid organ transplant recipients.</title>
        <authorList>
            <person name="Nguyen M.H."/>
            <person name="Kaul D."/>
            <person name="Muto C."/>
            <person name="Cheng S.J."/>
            <person name="Richter R.A."/>
            <person name="Bruno V.M."/>
            <person name="Liu G."/>
            <person name="Beyhan S."/>
            <person name="Sundermann A.J."/>
            <person name="Mounaud S."/>
            <person name="Pasculle A.W."/>
            <person name="Nierman W.C."/>
            <person name="Driscoll E."/>
            <person name="Cumbie R."/>
            <person name="Clancy C.J."/>
            <person name="Dupont C.L."/>
        </authorList>
    </citation>
    <scope>NUCLEOTIDE SEQUENCE</scope>
    <source>
        <strain evidence="1">GL11</strain>
    </source>
</reference>
<gene>
    <name evidence="1" type="ORF">G6F64_015456</name>
</gene>
<dbReference type="InterPro" id="IPR006311">
    <property type="entry name" value="TAT_signal"/>
</dbReference>
<dbReference type="Proteomes" id="UP000716291">
    <property type="component" value="Unassembled WGS sequence"/>
</dbReference>
<evidence type="ECO:0000313" key="1">
    <source>
        <dbReference type="EMBL" id="KAG1272852.1"/>
    </source>
</evidence>
<dbReference type="EMBL" id="JAANQT010014142">
    <property type="protein sequence ID" value="KAG1272852.1"/>
    <property type="molecule type" value="Genomic_DNA"/>
</dbReference>
<sequence length="107" mass="10211">MKAQTSAAGNGTWKPPSIWLPRPAFLSAGAAAVGVGAALSALPAVAEAVASAGLAIVGVKPANATGFSATGAAPRPCAWAARNACTAASGCAFKSASTDITAATMPI</sequence>
<dbReference type="AlphaFoldDB" id="A0A9P6WRE3"/>
<name>A0A9P6WRE3_RHIOR</name>
<accession>A0A9P6WRE3</accession>
<keyword evidence="2" id="KW-1185">Reference proteome</keyword>